<reference evidence="3" key="1">
    <citation type="submission" date="2022-08" db="EMBL/GenBank/DDBJ databases">
        <authorList>
            <consortium name="DOE Joint Genome Institute"/>
            <person name="Min B."/>
            <person name="Riley R."/>
            <person name="Sierra-Patev S."/>
            <person name="Naranjo-Ortiz M."/>
            <person name="Looney B."/>
            <person name="Konkel Z."/>
            <person name="Slot J.C."/>
            <person name="Sakamoto Y."/>
            <person name="Steenwyk J.L."/>
            <person name="Rokas A."/>
            <person name="Carro J."/>
            <person name="Camarero S."/>
            <person name="Ferreira P."/>
            <person name="Molpeceres G."/>
            <person name="Ruiz-Duenas F.J."/>
            <person name="Serrano A."/>
            <person name="Henrissat B."/>
            <person name="Drula E."/>
            <person name="Hughes K.W."/>
            <person name="Mata J.L."/>
            <person name="Ishikawa N.K."/>
            <person name="Vargas-Isla R."/>
            <person name="Ushijima S."/>
            <person name="Smith C.A."/>
            <person name="Ahrendt S."/>
            <person name="Andreopoulos W."/>
            <person name="He G."/>
            <person name="Labutti K."/>
            <person name="Lipzen A."/>
            <person name="Ng V."/>
            <person name="Sandor L."/>
            <person name="Barry K."/>
            <person name="Martinez A.T."/>
            <person name="Xiao Y."/>
            <person name="Gibbons J.G."/>
            <person name="Terashima K."/>
            <person name="Hibbett D.S."/>
            <person name="Grigoriev I.V."/>
        </authorList>
    </citation>
    <scope>NUCLEOTIDE SEQUENCE</scope>
    <source>
        <strain evidence="3">TFB9207</strain>
    </source>
</reference>
<feature type="chain" id="PRO_5041365127" evidence="2">
    <location>
        <begin position="36"/>
        <end position="387"/>
    </location>
</feature>
<gene>
    <name evidence="3" type="ORF">F5878DRAFT_294797</name>
</gene>
<evidence type="ECO:0000313" key="4">
    <source>
        <dbReference type="Proteomes" id="UP001163846"/>
    </source>
</evidence>
<feature type="region of interest" description="Disordered" evidence="1">
    <location>
        <begin position="365"/>
        <end position="387"/>
    </location>
</feature>
<dbReference type="Proteomes" id="UP001163846">
    <property type="component" value="Unassembled WGS sequence"/>
</dbReference>
<dbReference type="EMBL" id="MU806380">
    <property type="protein sequence ID" value="KAJ3835757.1"/>
    <property type="molecule type" value="Genomic_DNA"/>
</dbReference>
<proteinExistence type="predicted"/>
<evidence type="ECO:0000313" key="3">
    <source>
        <dbReference type="EMBL" id="KAJ3835757.1"/>
    </source>
</evidence>
<sequence length="387" mass="43488">MLLHISPSFGQAAQCASNSLLRLLLAFLLVKQLLSIDVIAQSPAHPPALLPAQPLVQPPANPSANSPASGPIKNEIHLYGFRTKDGDVGVYLAVDTQLFCGVDVGPCPSAFEPNSVFLGYADFVDIDTRTQILGRGPLKNAYEYWQYVDRFMTILSYAPSGLKEPSNPINRETLLSWTEKLDCARKSTKIPEETWSSWAKRIEKIFVVEYVQRNSARTGKACLLIGADSYCLPPQSKFEGLKKKRLIPQIGYATFANTRMRDAFRDRVGMLQLEGQDPKTVSSWVKDLKVQIPNALGPVSGRRVHYLDYWAFLHQVMTNLLETSSGLETPHTQITQRMMDAWKTQLSMRIRALESKKEIERKIHNVRQSRVPPVQRVPNRKRPTGST</sequence>
<evidence type="ECO:0000256" key="1">
    <source>
        <dbReference type="SAM" id="MobiDB-lite"/>
    </source>
</evidence>
<dbReference type="AlphaFoldDB" id="A0AA38UF27"/>
<feature type="compositionally biased region" description="Low complexity" evidence="1">
    <location>
        <begin position="366"/>
        <end position="377"/>
    </location>
</feature>
<keyword evidence="4" id="KW-1185">Reference proteome</keyword>
<comment type="caution">
    <text evidence="3">The sequence shown here is derived from an EMBL/GenBank/DDBJ whole genome shotgun (WGS) entry which is preliminary data.</text>
</comment>
<accession>A0AA38UF27</accession>
<feature type="signal peptide" evidence="2">
    <location>
        <begin position="1"/>
        <end position="35"/>
    </location>
</feature>
<organism evidence="3 4">
    <name type="scientific">Lentinula raphanica</name>
    <dbReference type="NCBI Taxonomy" id="153919"/>
    <lineage>
        <taxon>Eukaryota</taxon>
        <taxon>Fungi</taxon>
        <taxon>Dikarya</taxon>
        <taxon>Basidiomycota</taxon>
        <taxon>Agaricomycotina</taxon>
        <taxon>Agaricomycetes</taxon>
        <taxon>Agaricomycetidae</taxon>
        <taxon>Agaricales</taxon>
        <taxon>Marasmiineae</taxon>
        <taxon>Omphalotaceae</taxon>
        <taxon>Lentinula</taxon>
    </lineage>
</organism>
<name>A0AA38UF27_9AGAR</name>
<feature type="compositionally biased region" description="Basic residues" evidence="1">
    <location>
        <begin position="378"/>
        <end position="387"/>
    </location>
</feature>
<evidence type="ECO:0000256" key="2">
    <source>
        <dbReference type="SAM" id="SignalP"/>
    </source>
</evidence>
<keyword evidence="2" id="KW-0732">Signal</keyword>
<protein>
    <submittedName>
        <fullName evidence="3">Uncharacterized protein</fullName>
    </submittedName>
</protein>